<keyword evidence="2" id="KW-0274">FAD</keyword>
<dbReference type="Proteomes" id="UP000249363">
    <property type="component" value="Unassembled WGS sequence"/>
</dbReference>
<dbReference type="RefSeq" id="XP_040729550.1">
    <property type="nucleotide sequence ID" value="XM_040873038.1"/>
</dbReference>
<dbReference type="Gene3D" id="3.50.50.60">
    <property type="entry name" value="FAD/NAD(P)-binding domain"/>
    <property type="match status" value="1"/>
</dbReference>
<dbReference type="GO" id="GO:0071949">
    <property type="term" value="F:FAD binding"/>
    <property type="evidence" value="ECO:0007669"/>
    <property type="project" value="InterPro"/>
</dbReference>
<reference evidence="6 7" key="1">
    <citation type="journal article" date="2017" name="Biotechnol. Biofuels">
        <title>Differential beta-glucosidase expression as a function of carbon source availability in Talaromyces amestolkiae: a genomic and proteomic approach.</title>
        <authorList>
            <person name="de Eugenio L.I."/>
            <person name="Mendez-Liter J.A."/>
            <person name="Nieto-Dominguez M."/>
            <person name="Alonso L."/>
            <person name="Gil-Munoz J."/>
            <person name="Barriuso J."/>
            <person name="Prieto A."/>
            <person name="Martinez M.J."/>
        </authorList>
    </citation>
    <scope>NUCLEOTIDE SEQUENCE [LARGE SCALE GENOMIC DNA]</scope>
    <source>
        <strain evidence="6 7">CIB</strain>
    </source>
</reference>
<comment type="caution">
    <text evidence="6">The sequence shown here is derived from an EMBL/GenBank/DDBJ whole genome shotgun (WGS) entry which is preliminary data.</text>
</comment>
<dbReference type="GO" id="GO:0004497">
    <property type="term" value="F:monooxygenase activity"/>
    <property type="evidence" value="ECO:0007669"/>
    <property type="project" value="UniProtKB-KW"/>
</dbReference>
<keyword evidence="4" id="KW-0503">Monooxygenase</keyword>
<dbReference type="OrthoDB" id="655030at2759"/>
<proteinExistence type="predicted"/>
<keyword evidence="3" id="KW-0560">Oxidoreductase</keyword>
<evidence type="ECO:0000256" key="2">
    <source>
        <dbReference type="ARBA" id="ARBA00022827"/>
    </source>
</evidence>
<dbReference type="SUPFAM" id="SSF51905">
    <property type="entry name" value="FAD/NAD(P)-binding domain"/>
    <property type="match status" value="1"/>
</dbReference>
<evidence type="ECO:0000313" key="6">
    <source>
        <dbReference type="EMBL" id="RAO65033.1"/>
    </source>
</evidence>
<dbReference type="GeneID" id="63790262"/>
<dbReference type="InterPro" id="IPR002938">
    <property type="entry name" value="FAD-bd"/>
</dbReference>
<sequence>MASSQAPIAIIGAGPAGLTLARLLELANIPYMIFERAESALWADEHSSSGTLDIHKGSGQAALEEAGLMEDFQRIARWGVPVKFVDSQGEIVFATVSGDSNEDKPEIDRKDLQKLLLDSIKASTIRWGCKIERVQKESDGAHSICYANGGVESGFRLIVGADGAWSKVRKLLTPAEPQYLGTHFFTTFLKPDNPYYSSLTSMVGNGNYLALRKGRQFFLHYLGDGSYHLAVGMKLPENWNPDPTRLHDPAALWQSLLQYEYAEWSPEIKALIQSATHGYRSWPLYSIPRTSVPWEHVPGVTLLGDAAHLTGPGGDGVNSALHDSVELARQIIKHGIDDLDSAVVEYEQAMFPRALEAINKGQWAAEHLFNAESSQSFLQAAMQQ</sequence>
<dbReference type="STRING" id="1196081.A0A364KNA4"/>
<evidence type="ECO:0000256" key="3">
    <source>
        <dbReference type="ARBA" id="ARBA00023002"/>
    </source>
</evidence>
<feature type="domain" description="FAD-binding" evidence="5">
    <location>
        <begin position="6"/>
        <end position="172"/>
    </location>
</feature>
<evidence type="ECO:0000259" key="5">
    <source>
        <dbReference type="Pfam" id="PF01494"/>
    </source>
</evidence>
<evidence type="ECO:0000313" key="7">
    <source>
        <dbReference type="Proteomes" id="UP000249363"/>
    </source>
</evidence>
<gene>
    <name evidence="6" type="ORF">BHQ10_001045</name>
</gene>
<dbReference type="AlphaFoldDB" id="A0A364KNA4"/>
<organism evidence="6 7">
    <name type="scientific">Talaromyces amestolkiae</name>
    <dbReference type="NCBI Taxonomy" id="1196081"/>
    <lineage>
        <taxon>Eukaryota</taxon>
        <taxon>Fungi</taxon>
        <taxon>Dikarya</taxon>
        <taxon>Ascomycota</taxon>
        <taxon>Pezizomycotina</taxon>
        <taxon>Eurotiomycetes</taxon>
        <taxon>Eurotiomycetidae</taxon>
        <taxon>Eurotiales</taxon>
        <taxon>Trichocomaceae</taxon>
        <taxon>Talaromyces</taxon>
        <taxon>Talaromyces sect. Talaromyces</taxon>
    </lineage>
</organism>
<dbReference type="PRINTS" id="PR00420">
    <property type="entry name" value="RNGMNOXGNASE"/>
</dbReference>
<dbReference type="Pfam" id="PF01494">
    <property type="entry name" value="FAD_binding_3"/>
    <property type="match status" value="1"/>
</dbReference>
<dbReference type="PANTHER" id="PTHR46972">
    <property type="entry name" value="MONOOXYGENASE ASQM-RELATED"/>
    <property type="match status" value="1"/>
</dbReference>
<protein>
    <recommendedName>
        <fullName evidence="5">FAD-binding domain-containing protein</fullName>
    </recommendedName>
</protein>
<evidence type="ECO:0000256" key="4">
    <source>
        <dbReference type="ARBA" id="ARBA00023033"/>
    </source>
</evidence>
<accession>A0A364KNA4</accession>
<name>A0A364KNA4_TALAM</name>
<dbReference type="InterPro" id="IPR036188">
    <property type="entry name" value="FAD/NAD-bd_sf"/>
</dbReference>
<dbReference type="EMBL" id="MIKG01000001">
    <property type="protein sequence ID" value="RAO65033.1"/>
    <property type="molecule type" value="Genomic_DNA"/>
</dbReference>
<evidence type="ECO:0000256" key="1">
    <source>
        <dbReference type="ARBA" id="ARBA00022630"/>
    </source>
</evidence>
<dbReference type="PANTHER" id="PTHR46972:SF1">
    <property type="entry name" value="FAD DEPENDENT OXIDOREDUCTASE DOMAIN-CONTAINING PROTEIN"/>
    <property type="match status" value="1"/>
</dbReference>
<keyword evidence="7" id="KW-1185">Reference proteome</keyword>
<keyword evidence="1" id="KW-0285">Flavoprotein</keyword>